<feature type="compositionally biased region" description="Basic and acidic residues" evidence="1">
    <location>
        <begin position="7"/>
        <end position="24"/>
    </location>
</feature>
<proteinExistence type="predicted"/>
<evidence type="ECO:0000256" key="1">
    <source>
        <dbReference type="SAM" id="MobiDB-lite"/>
    </source>
</evidence>
<dbReference type="EMBL" id="JAMTCP010000045">
    <property type="protein sequence ID" value="MCP2261612.1"/>
    <property type="molecule type" value="Genomic_DNA"/>
</dbReference>
<feature type="region of interest" description="Disordered" evidence="1">
    <location>
        <begin position="181"/>
        <end position="266"/>
    </location>
</feature>
<feature type="compositionally biased region" description="Basic residues" evidence="1">
    <location>
        <begin position="251"/>
        <end position="266"/>
    </location>
</feature>
<protein>
    <submittedName>
        <fullName evidence="2">Uncharacterized protein</fullName>
    </submittedName>
</protein>
<feature type="compositionally biased region" description="Basic and acidic residues" evidence="1">
    <location>
        <begin position="79"/>
        <end position="89"/>
    </location>
</feature>
<keyword evidence="3" id="KW-1185">Reference proteome</keyword>
<feature type="region of interest" description="Disordered" evidence="1">
    <location>
        <begin position="1"/>
        <end position="140"/>
    </location>
</feature>
<gene>
    <name evidence="2" type="ORF">LX15_005338</name>
</gene>
<evidence type="ECO:0000313" key="3">
    <source>
        <dbReference type="Proteomes" id="UP001205311"/>
    </source>
</evidence>
<accession>A0ABT1I1E1</accession>
<evidence type="ECO:0000313" key="2">
    <source>
        <dbReference type="EMBL" id="MCP2261612.1"/>
    </source>
</evidence>
<comment type="caution">
    <text evidence="2">The sequence shown here is derived from an EMBL/GenBank/DDBJ whole genome shotgun (WGS) entry which is preliminary data.</text>
</comment>
<sequence length="266" mass="28719">MAQSRPGIDDTYRAVPEAENRTEHYLNSLDADPTATPPRPCPKLPPSPARTPDPAQPTPSPERSSSFAPSYRRPLAALMRDRGRTDPRMRHITVAHCRPERAPGPHGHRRGQLHPARPSASTAATRRPRGLPLHGAPARRPVSAEIPLADVRRSALDFLSANGARLDGVRWQEPSWFRVFRPSPSASPEPEPKALSGLASVDIPRPPHPVGTGTGEDSAVRLAGAADLRRGRGPDPPGPLGWVRSPLAVGGRRRASTARGRHPVRS</sequence>
<organism evidence="2 3">
    <name type="scientific">Streptoalloteichus tenebrarius (strain ATCC 17920 / DSM 40477 / JCM 4838 / CBS 697.72 / NBRC 16177 / NCIMB 11028 / NRRL B-12390 / A12253. 1 / ISP 5477)</name>
    <name type="common">Streptomyces tenebrarius</name>
    <dbReference type="NCBI Taxonomy" id="1933"/>
    <lineage>
        <taxon>Bacteria</taxon>
        <taxon>Bacillati</taxon>
        <taxon>Actinomycetota</taxon>
        <taxon>Actinomycetes</taxon>
        <taxon>Pseudonocardiales</taxon>
        <taxon>Pseudonocardiaceae</taxon>
        <taxon>Streptoalloteichus</taxon>
    </lineage>
</organism>
<name>A0ABT1I1E1_STRSD</name>
<feature type="compositionally biased region" description="Low complexity" evidence="1">
    <location>
        <begin position="115"/>
        <end position="125"/>
    </location>
</feature>
<reference evidence="2 3" key="1">
    <citation type="submission" date="2022-06" db="EMBL/GenBank/DDBJ databases">
        <title>Genomic Encyclopedia of Archaeal and Bacterial Type Strains, Phase II (KMG-II): from individual species to whole genera.</title>
        <authorList>
            <person name="Goeker M."/>
        </authorList>
    </citation>
    <scope>NUCLEOTIDE SEQUENCE [LARGE SCALE GENOMIC DNA]</scope>
    <source>
        <strain evidence="2 3">DSM 40477</strain>
    </source>
</reference>
<dbReference type="Proteomes" id="UP001205311">
    <property type="component" value="Unassembled WGS sequence"/>
</dbReference>
<feature type="compositionally biased region" description="Pro residues" evidence="1">
    <location>
        <begin position="35"/>
        <end position="60"/>
    </location>
</feature>